<evidence type="ECO:0000256" key="1">
    <source>
        <dbReference type="ARBA" id="ARBA00004442"/>
    </source>
</evidence>
<gene>
    <name evidence="8" type="ORF">HNR60_000536</name>
</gene>
<dbReference type="PANTHER" id="PTHR34001:SF3">
    <property type="entry name" value="BLL7405 PROTEIN"/>
    <property type="match status" value="1"/>
</dbReference>
<dbReference type="EMBL" id="JACHIH010000002">
    <property type="protein sequence ID" value="MBB5045801.1"/>
    <property type="molecule type" value="Genomic_DNA"/>
</dbReference>
<dbReference type="GO" id="GO:0009279">
    <property type="term" value="C:cell outer membrane"/>
    <property type="evidence" value="ECO:0007669"/>
    <property type="project" value="UniProtKB-SubCell"/>
</dbReference>
<dbReference type="SUPFAM" id="SSF56925">
    <property type="entry name" value="OMPA-like"/>
    <property type="match status" value="1"/>
</dbReference>
<keyword evidence="3" id="KW-0472">Membrane</keyword>
<feature type="domain" description="Outer membrane protein beta-barrel" evidence="7">
    <location>
        <begin position="330"/>
        <end position="566"/>
    </location>
</feature>
<dbReference type="PANTHER" id="PTHR34001">
    <property type="entry name" value="BLL7405 PROTEIN"/>
    <property type="match status" value="1"/>
</dbReference>
<feature type="chain" id="PRO_5030685098" evidence="6">
    <location>
        <begin position="23"/>
        <end position="576"/>
    </location>
</feature>
<dbReference type="GO" id="GO:0004190">
    <property type="term" value="F:aspartic-type endopeptidase activity"/>
    <property type="evidence" value="ECO:0007669"/>
    <property type="project" value="InterPro"/>
</dbReference>
<dbReference type="InterPro" id="IPR020080">
    <property type="entry name" value="OM_adhesin/peptidase_omptin"/>
</dbReference>
<sequence>MTFRILVSSGAALLLGASSAIAADLPIKAVMPPIELSAWQTELGARWWYSSGKVQKDLFGTSNTPSASTAVSRLIYDDLTGHSGELFGRVDHTTGFFVKFNAGLGSMGSHGKMNDEDFDPSAMGGTGYSNTLSTLRDGNLSYATADLGYSFITAPGAKLGAFVGYNHFFTQENAYDCVQQAANQFVNGCGVNTRAITESNHWQSLRVGLSGEFALSERLKLSVDAAYLPYVSFRGVDDHVLRNLRIDEIGDNGNGAQIESVLTYAVTDGWSVGLGGRYWTFKSNDVGARFQFLPGAPDATTQRTTFTAERYGMFLQSSYKWGDTTPPSAAVGFATKAPPLAVNWTGVYVGGQLGAGFGPKHWSDSIGSTTSLVNPGPPDFPPGTPRGLNVGGFGKSTPMAGGLGGGQIGYNFQTGRTVFGVEADVAFADLKGSHTIYSGLGGGQAEAHTEALGSVAGRVGYAVERSLLYVKAGGAFAVTDHVLDTSSIFTSNGAGCCRDSVRSTRLGWTVGAGLEYAVNHAWSAKLEYDYSDFGTQSITFPVNAALGLPRADIDQAFHVVKMGVNYKLDWGVAAAN</sequence>
<dbReference type="Pfam" id="PF13505">
    <property type="entry name" value="OMP_b-brl"/>
    <property type="match status" value="1"/>
</dbReference>
<evidence type="ECO:0000313" key="9">
    <source>
        <dbReference type="Proteomes" id="UP000542353"/>
    </source>
</evidence>
<comment type="similarity">
    <text evidence="5">Belongs to the Omp25/RopB family.</text>
</comment>
<dbReference type="GO" id="GO:0006508">
    <property type="term" value="P:proteolysis"/>
    <property type="evidence" value="ECO:0007669"/>
    <property type="project" value="InterPro"/>
</dbReference>
<keyword evidence="2 6" id="KW-0732">Signal</keyword>
<feature type="signal peptide" evidence="6">
    <location>
        <begin position="1"/>
        <end position="22"/>
    </location>
</feature>
<evidence type="ECO:0000256" key="2">
    <source>
        <dbReference type="ARBA" id="ARBA00022729"/>
    </source>
</evidence>
<dbReference type="InterPro" id="IPR051692">
    <property type="entry name" value="OMP-like"/>
</dbReference>
<dbReference type="Gene3D" id="2.40.160.20">
    <property type="match status" value="1"/>
</dbReference>
<dbReference type="Pfam" id="PF01278">
    <property type="entry name" value="Omptin"/>
    <property type="match status" value="1"/>
</dbReference>
<keyword evidence="4" id="KW-0998">Cell outer membrane</keyword>
<evidence type="ECO:0000256" key="5">
    <source>
        <dbReference type="ARBA" id="ARBA00038306"/>
    </source>
</evidence>
<dbReference type="SUPFAM" id="SSF69917">
    <property type="entry name" value="OMPT-like"/>
    <property type="match status" value="1"/>
</dbReference>
<evidence type="ECO:0000256" key="4">
    <source>
        <dbReference type="ARBA" id="ARBA00023237"/>
    </source>
</evidence>
<dbReference type="InterPro" id="IPR027385">
    <property type="entry name" value="Beta-barrel_OMP"/>
</dbReference>
<organism evidence="8 9">
    <name type="scientific">Rhodopseudomonas rhenobacensis</name>
    <dbReference type="NCBI Taxonomy" id="87461"/>
    <lineage>
        <taxon>Bacteria</taxon>
        <taxon>Pseudomonadati</taxon>
        <taxon>Pseudomonadota</taxon>
        <taxon>Alphaproteobacteria</taxon>
        <taxon>Hyphomicrobiales</taxon>
        <taxon>Nitrobacteraceae</taxon>
        <taxon>Rhodopseudomonas</taxon>
    </lineage>
</organism>
<evidence type="ECO:0000256" key="6">
    <source>
        <dbReference type="SAM" id="SignalP"/>
    </source>
</evidence>
<name>A0A7W8DYE9_9BRAD</name>
<dbReference type="AlphaFoldDB" id="A0A7W8DYE9"/>
<protein>
    <submittedName>
        <fullName evidence="8">Opacity protein-like surface antigen</fullName>
    </submittedName>
</protein>
<dbReference type="InterPro" id="IPR000036">
    <property type="entry name" value="Peptidase_A26_omptin"/>
</dbReference>
<evidence type="ECO:0000313" key="8">
    <source>
        <dbReference type="EMBL" id="MBB5045801.1"/>
    </source>
</evidence>
<dbReference type="RefSeq" id="WP_184254016.1">
    <property type="nucleotide sequence ID" value="NZ_JACHIH010000002.1"/>
</dbReference>
<comment type="subcellular location">
    <subcellularLocation>
        <location evidence="1">Cell outer membrane</location>
    </subcellularLocation>
</comment>
<proteinExistence type="inferred from homology"/>
<dbReference type="Gene3D" id="2.40.128.90">
    <property type="entry name" value="OMPT-like"/>
    <property type="match status" value="1"/>
</dbReference>
<reference evidence="8 9" key="1">
    <citation type="submission" date="2020-08" db="EMBL/GenBank/DDBJ databases">
        <title>Genomic Encyclopedia of Type Strains, Phase IV (KMG-IV): sequencing the most valuable type-strain genomes for metagenomic binning, comparative biology and taxonomic classification.</title>
        <authorList>
            <person name="Goeker M."/>
        </authorList>
    </citation>
    <scope>NUCLEOTIDE SEQUENCE [LARGE SCALE GENOMIC DNA]</scope>
    <source>
        <strain evidence="8 9">DSM 12706</strain>
    </source>
</reference>
<keyword evidence="9" id="KW-1185">Reference proteome</keyword>
<dbReference type="InterPro" id="IPR053724">
    <property type="entry name" value="OMP_A26_sf"/>
</dbReference>
<dbReference type="InterPro" id="IPR011250">
    <property type="entry name" value="OMP/PagP_B-barrel"/>
</dbReference>
<accession>A0A7W8DYE9</accession>
<evidence type="ECO:0000259" key="7">
    <source>
        <dbReference type="Pfam" id="PF13505"/>
    </source>
</evidence>
<dbReference type="Proteomes" id="UP000542353">
    <property type="component" value="Unassembled WGS sequence"/>
</dbReference>
<comment type="caution">
    <text evidence="8">The sequence shown here is derived from an EMBL/GenBank/DDBJ whole genome shotgun (WGS) entry which is preliminary data.</text>
</comment>
<evidence type="ECO:0000256" key="3">
    <source>
        <dbReference type="ARBA" id="ARBA00023136"/>
    </source>
</evidence>